<feature type="domain" description="Pyrroline-5-carboxylate reductase catalytic N-terminal" evidence="7">
    <location>
        <begin position="7"/>
        <end position="102"/>
    </location>
</feature>
<comment type="similarity">
    <text evidence="1 4">Belongs to the pyrroline-5-carboxylate reductase family.</text>
</comment>
<feature type="binding site" evidence="6">
    <location>
        <position position="58"/>
    </location>
    <ligand>
        <name>NADPH</name>
        <dbReference type="ChEBI" id="CHEBI:57783"/>
    </ligand>
</feature>
<evidence type="ECO:0000259" key="8">
    <source>
        <dbReference type="Pfam" id="PF14748"/>
    </source>
</evidence>
<comment type="caution">
    <text evidence="9">The sequence shown here is derived from an EMBL/GenBank/DDBJ whole genome shotgun (WGS) entry which is preliminary data.</text>
</comment>
<keyword evidence="4" id="KW-0028">Amino-acid biosynthesis</keyword>
<dbReference type="NCBIfam" id="TIGR00112">
    <property type="entry name" value="proC"/>
    <property type="match status" value="1"/>
</dbReference>
<name>A0A9D1WFU4_9GAMM</name>
<dbReference type="InterPro" id="IPR000304">
    <property type="entry name" value="Pyrroline-COOH_reductase"/>
</dbReference>
<proteinExistence type="inferred from homology"/>
<dbReference type="SUPFAM" id="SSF48179">
    <property type="entry name" value="6-phosphogluconate dehydrogenase C-terminal domain-like"/>
    <property type="match status" value="1"/>
</dbReference>
<evidence type="ECO:0000256" key="1">
    <source>
        <dbReference type="ARBA" id="ARBA00005525"/>
    </source>
</evidence>
<dbReference type="EC" id="1.5.1.2" evidence="4 5"/>
<dbReference type="PANTHER" id="PTHR11645">
    <property type="entry name" value="PYRROLINE-5-CARBOXYLATE REDUCTASE"/>
    <property type="match status" value="1"/>
</dbReference>
<dbReference type="HAMAP" id="MF_01925">
    <property type="entry name" value="P5C_reductase"/>
    <property type="match status" value="1"/>
</dbReference>
<evidence type="ECO:0000256" key="4">
    <source>
        <dbReference type="HAMAP-Rule" id="MF_01925"/>
    </source>
</evidence>
<organism evidence="9 10">
    <name type="scientific">Candidatus Anaerobiospirillum pullistercoris</name>
    <dbReference type="NCBI Taxonomy" id="2838452"/>
    <lineage>
        <taxon>Bacteria</taxon>
        <taxon>Pseudomonadati</taxon>
        <taxon>Pseudomonadota</taxon>
        <taxon>Gammaproteobacteria</taxon>
        <taxon>Aeromonadales</taxon>
        <taxon>Succinivibrionaceae</taxon>
        <taxon>Anaerobiospirillum</taxon>
    </lineage>
</organism>
<keyword evidence="3 4" id="KW-0560">Oxidoreductase</keyword>
<comment type="subcellular location">
    <subcellularLocation>
        <location evidence="4">Cytoplasm</location>
    </subcellularLocation>
</comment>
<comment type="pathway">
    <text evidence="4">Amino-acid biosynthesis; L-proline biosynthesis; L-proline from L-glutamate 5-semialdehyde: step 1/1.</text>
</comment>
<evidence type="ECO:0000256" key="2">
    <source>
        <dbReference type="ARBA" id="ARBA00022857"/>
    </source>
</evidence>
<evidence type="ECO:0000256" key="5">
    <source>
        <dbReference type="NCBIfam" id="TIGR00112"/>
    </source>
</evidence>
<sequence length="274" mass="29923">MDQAKVKIAFIGGGNMSSCIFKGIVSTRPHCDEITVAGPHLEKLEHFKEQGAHITTNNIEALQAAEVVFLGVKPQMMPVVLDEIKQSGVPYEGKLFISMAAGWRFQAFEHRLGVCRFIRIMPNTPAKLGLGVTAVCPGQHATDADRELCLELLKGLGMTVVTDEAGINSLGALAGSTPAFLYRFLEALVAETTKAGFSPEQSRAIIEQMALGTAQMVIHNQDTPISQLREAVTSKGGTTFQGLQQMTNYKFEEMMSAVIEACLKRTHEFEEMFN</sequence>
<keyword evidence="2 4" id="KW-0521">NADP</keyword>
<feature type="binding site" evidence="6">
    <location>
        <begin position="11"/>
        <end position="16"/>
    </location>
    <ligand>
        <name>NADP(+)</name>
        <dbReference type="ChEBI" id="CHEBI:58349"/>
    </ligand>
</feature>
<dbReference type="Gene3D" id="3.40.50.720">
    <property type="entry name" value="NAD(P)-binding Rossmann-like Domain"/>
    <property type="match status" value="1"/>
</dbReference>
<dbReference type="Pfam" id="PF03807">
    <property type="entry name" value="F420_oxidored"/>
    <property type="match status" value="1"/>
</dbReference>
<dbReference type="InterPro" id="IPR036291">
    <property type="entry name" value="NAD(P)-bd_dom_sf"/>
</dbReference>
<reference evidence="9" key="1">
    <citation type="journal article" date="2021" name="PeerJ">
        <title>Extensive microbial diversity within the chicken gut microbiome revealed by metagenomics and culture.</title>
        <authorList>
            <person name="Gilroy R."/>
            <person name="Ravi A."/>
            <person name="Getino M."/>
            <person name="Pursley I."/>
            <person name="Horton D.L."/>
            <person name="Alikhan N.F."/>
            <person name="Baker D."/>
            <person name="Gharbi K."/>
            <person name="Hall N."/>
            <person name="Watson M."/>
            <person name="Adriaenssens E.M."/>
            <person name="Foster-Nyarko E."/>
            <person name="Jarju S."/>
            <person name="Secka A."/>
            <person name="Antonio M."/>
            <person name="Oren A."/>
            <person name="Chaudhuri R.R."/>
            <person name="La Ragione R."/>
            <person name="Hildebrand F."/>
            <person name="Pallen M.J."/>
        </authorList>
    </citation>
    <scope>NUCLEOTIDE SEQUENCE</scope>
    <source>
        <strain evidence="9">USASDec5-558</strain>
    </source>
</reference>
<dbReference type="PANTHER" id="PTHR11645:SF0">
    <property type="entry name" value="PYRROLINE-5-CARBOXYLATE REDUCTASE 3"/>
    <property type="match status" value="1"/>
</dbReference>
<dbReference type="GO" id="GO:0005737">
    <property type="term" value="C:cytoplasm"/>
    <property type="evidence" value="ECO:0007669"/>
    <property type="project" value="UniProtKB-SubCell"/>
</dbReference>
<evidence type="ECO:0000256" key="6">
    <source>
        <dbReference type="PIRSR" id="PIRSR000193-1"/>
    </source>
</evidence>
<evidence type="ECO:0000313" key="10">
    <source>
        <dbReference type="Proteomes" id="UP000886829"/>
    </source>
</evidence>
<comment type="function">
    <text evidence="4">Catalyzes the reduction of 1-pyrroline-5-carboxylate (PCA) to L-proline.</text>
</comment>
<comment type="catalytic activity">
    <reaction evidence="4">
        <text>L-proline + NADP(+) = (S)-1-pyrroline-5-carboxylate + NADPH + 2 H(+)</text>
        <dbReference type="Rhea" id="RHEA:14109"/>
        <dbReference type="ChEBI" id="CHEBI:15378"/>
        <dbReference type="ChEBI" id="CHEBI:17388"/>
        <dbReference type="ChEBI" id="CHEBI:57783"/>
        <dbReference type="ChEBI" id="CHEBI:58349"/>
        <dbReference type="ChEBI" id="CHEBI:60039"/>
        <dbReference type="EC" id="1.5.1.2"/>
    </reaction>
</comment>
<evidence type="ECO:0000259" key="7">
    <source>
        <dbReference type="Pfam" id="PF03807"/>
    </source>
</evidence>
<dbReference type="GO" id="GO:0055129">
    <property type="term" value="P:L-proline biosynthetic process"/>
    <property type="evidence" value="ECO:0007669"/>
    <property type="project" value="UniProtKB-UniRule"/>
</dbReference>
<evidence type="ECO:0000313" key="9">
    <source>
        <dbReference type="EMBL" id="HIX58062.1"/>
    </source>
</evidence>
<dbReference type="InterPro" id="IPR008927">
    <property type="entry name" value="6-PGluconate_DH-like_C_sf"/>
</dbReference>
<dbReference type="Pfam" id="PF14748">
    <property type="entry name" value="P5CR_dimer"/>
    <property type="match status" value="1"/>
</dbReference>
<evidence type="ECO:0000256" key="3">
    <source>
        <dbReference type="ARBA" id="ARBA00023002"/>
    </source>
</evidence>
<dbReference type="Gene3D" id="1.10.3730.10">
    <property type="entry name" value="ProC C-terminal domain-like"/>
    <property type="match status" value="1"/>
</dbReference>
<dbReference type="SUPFAM" id="SSF51735">
    <property type="entry name" value="NAD(P)-binding Rossmann-fold domains"/>
    <property type="match status" value="1"/>
</dbReference>
<dbReference type="GO" id="GO:0004735">
    <property type="term" value="F:pyrroline-5-carboxylate reductase activity"/>
    <property type="evidence" value="ECO:0007669"/>
    <property type="project" value="UniProtKB-UniRule"/>
</dbReference>
<gene>
    <name evidence="4 9" type="primary">proC</name>
    <name evidence="9" type="ORF">H9850_11450</name>
</gene>
<dbReference type="InterPro" id="IPR028939">
    <property type="entry name" value="P5C_Rdtase_cat_N"/>
</dbReference>
<comment type="catalytic activity">
    <reaction evidence="4">
        <text>L-proline + NAD(+) = (S)-1-pyrroline-5-carboxylate + NADH + 2 H(+)</text>
        <dbReference type="Rhea" id="RHEA:14105"/>
        <dbReference type="ChEBI" id="CHEBI:15378"/>
        <dbReference type="ChEBI" id="CHEBI:17388"/>
        <dbReference type="ChEBI" id="CHEBI:57540"/>
        <dbReference type="ChEBI" id="CHEBI:57945"/>
        <dbReference type="ChEBI" id="CHEBI:60039"/>
        <dbReference type="EC" id="1.5.1.2"/>
    </reaction>
</comment>
<dbReference type="Proteomes" id="UP000886829">
    <property type="component" value="Unassembled WGS sequence"/>
</dbReference>
<keyword evidence="4" id="KW-0963">Cytoplasm</keyword>
<dbReference type="EMBL" id="DXEV01000224">
    <property type="protein sequence ID" value="HIX58062.1"/>
    <property type="molecule type" value="Genomic_DNA"/>
</dbReference>
<dbReference type="InterPro" id="IPR029036">
    <property type="entry name" value="P5CR_dimer"/>
</dbReference>
<reference evidence="9" key="2">
    <citation type="submission" date="2021-04" db="EMBL/GenBank/DDBJ databases">
        <authorList>
            <person name="Gilroy R."/>
        </authorList>
    </citation>
    <scope>NUCLEOTIDE SEQUENCE</scope>
    <source>
        <strain evidence="9">USASDec5-558</strain>
    </source>
</reference>
<accession>A0A9D1WFU4</accession>
<dbReference type="AlphaFoldDB" id="A0A9D1WFU4"/>
<keyword evidence="4" id="KW-0641">Proline biosynthesis</keyword>
<protein>
    <recommendedName>
        <fullName evidence="4 5">Pyrroline-5-carboxylate reductase</fullName>
        <shortName evidence="4">P5C reductase</shortName>
        <shortName evidence="4">P5CR</shortName>
        <ecNumber evidence="4 5">1.5.1.2</ecNumber>
    </recommendedName>
    <alternativeName>
        <fullName evidence="4">PCA reductase</fullName>
    </alternativeName>
</protein>
<feature type="domain" description="Pyrroline-5-carboxylate reductase dimerisation" evidence="8">
    <location>
        <begin position="164"/>
        <end position="268"/>
    </location>
</feature>
<dbReference type="PIRSF" id="PIRSF000193">
    <property type="entry name" value="Pyrrol-5-carb_rd"/>
    <property type="match status" value="1"/>
</dbReference>